<dbReference type="GO" id="GO:0009279">
    <property type="term" value="C:cell outer membrane"/>
    <property type="evidence" value="ECO:0007669"/>
    <property type="project" value="UniProtKB-SubCell"/>
</dbReference>
<dbReference type="InterPro" id="IPR036942">
    <property type="entry name" value="Beta-barrel_TonB_sf"/>
</dbReference>
<evidence type="ECO:0000259" key="4">
    <source>
        <dbReference type="Pfam" id="PF07715"/>
    </source>
</evidence>
<dbReference type="SUPFAM" id="SSF56935">
    <property type="entry name" value="Porins"/>
    <property type="match status" value="1"/>
</dbReference>
<sequence length="857" mass="96075">MLFSMRRILHRRLPFLLGVLVFLLPVYLSAQDSTTIGLKEYIAKIEQAFEIKISYADEDAAGKTISFSSLEDLKTALSSIELQTGLTIKSISKRYYSLYYPNTIAICGKVLDNFAANTIPGATVAVLGTDIALVTDSNGVFNISNAPRDASLQIRYLGFQTKVVPVTNFIGKECPKVLLAEQREQLEEVIVYQFLTPGLVKETDGSFSLNTGELGILPGLIEPDVLQSIQALPGIESVDETVSDINVRGGTNDQNLILWNGIKMYQSGHFFGLISAFNPYLTDKVTVYKNGTPAQYGDGVSSVISMQTQDEIGYTATGGAGFNLISGDVYAHLPLSDNFALQFSARRSTTDFLNTPIYGSFTDKVFQDTEIKNEDNESVDNFIETAENFAFFDVSAKLLYNINPDHKLRLSLIGIDNDLDFIETNTDNNTSSQSFLDQTNVSAGLQYQGQWNNKLTTTANAYFSQYTLDAQNILNNNQQLFQKNRVEERAAKFNINYALSDAWQWQNGFQYMETGITNLSDVTQPPFQSNIIEVIRTFAPYSSFTYTAFENKLIATGGLRANYIINLDTFGADFNTWLLEPRLNLNFKLANYLRAQVMGELKSQTTNQIIDLEQNFLGIEKRRWTLSNQENLPLTQSKQASAGLVYEKNGFHAGVEAFYKEVDGISTRTQGFQNQDQFNGEIGLYRVKGIELLLNKKGENYSSWLSYTYNKNDYTFDSIVPARFPNNLDVRHNITLASTYTLGNLKLGLGLNYRTGKPYTEPDAENPIDNTVFPSKINYAAPNSSRLPEYLRLDGSATYSFKISNSIKADTGISLLNMTNRKNLLNKYYRINEDEEIQSIERISLGITPNASFRIRF</sequence>
<accession>A0A1V6LPR2</accession>
<dbReference type="AlphaFoldDB" id="A0A1V6LPR2"/>
<keyword evidence="2" id="KW-0472">Membrane</keyword>
<keyword evidence="6" id="KW-1185">Reference proteome</keyword>
<evidence type="ECO:0000313" key="6">
    <source>
        <dbReference type="Proteomes" id="UP000191680"/>
    </source>
</evidence>
<evidence type="ECO:0000256" key="2">
    <source>
        <dbReference type="ARBA" id="ARBA00023136"/>
    </source>
</evidence>
<comment type="subcellular location">
    <subcellularLocation>
        <location evidence="1">Cell outer membrane</location>
    </subcellularLocation>
</comment>
<dbReference type="Pfam" id="PF07715">
    <property type="entry name" value="Plug"/>
    <property type="match status" value="1"/>
</dbReference>
<name>A0A1V6LPR2_9FLAO</name>
<dbReference type="Gene3D" id="2.170.130.10">
    <property type="entry name" value="TonB-dependent receptor, plug domain"/>
    <property type="match status" value="1"/>
</dbReference>
<dbReference type="Gene3D" id="2.40.170.20">
    <property type="entry name" value="TonB-dependent receptor, beta-barrel domain"/>
    <property type="match status" value="1"/>
</dbReference>
<dbReference type="EMBL" id="MTBC01000008">
    <property type="protein sequence ID" value="OQD42185.1"/>
    <property type="molecule type" value="Genomic_DNA"/>
</dbReference>
<dbReference type="Gene3D" id="2.60.40.1120">
    <property type="entry name" value="Carboxypeptidase-like, regulatory domain"/>
    <property type="match status" value="1"/>
</dbReference>
<comment type="caution">
    <text evidence="5">The sequence shown here is derived from an EMBL/GenBank/DDBJ whole genome shotgun (WGS) entry which is preliminary data.</text>
</comment>
<dbReference type="InterPro" id="IPR008969">
    <property type="entry name" value="CarboxyPept-like_regulatory"/>
</dbReference>
<organism evidence="5 6">
    <name type="scientific">Croceivirga radicis</name>
    <dbReference type="NCBI Taxonomy" id="1929488"/>
    <lineage>
        <taxon>Bacteria</taxon>
        <taxon>Pseudomonadati</taxon>
        <taxon>Bacteroidota</taxon>
        <taxon>Flavobacteriia</taxon>
        <taxon>Flavobacteriales</taxon>
        <taxon>Flavobacteriaceae</taxon>
        <taxon>Croceivirga</taxon>
    </lineage>
</organism>
<keyword evidence="5" id="KW-0675">Receptor</keyword>
<dbReference type="SUPFAM" id="SSF49464">
    <property type="entry name" value="Carboxypeptidase regulatory domain-like"/>
    <property type="match status" value="1"/>
</dbReference>
<keyword evidence="3" id="KW-0998">Cell outer membrane</keyword>
<dbReference type="OrthoDB" id="9803050at2"/>
<dbReference type="Proteomes" id="UP000191680">
    <property type="component" value="Unassembled WGS sequence"/>
</dbReference>
<dbReference type="InterPro" id="IPR012910">
    <property type="entry name" value="Plug_dom"/>
</dbReference>
<dbReference type="Pfam" id="PF13715">
    <property type="entry name" value="CarbopepD_reg_2"/>
    <property type="match status" value="1"/>
</dbReference>
<gene>
    <name evidence="5" type="ORF">BUL40_12265</name>
</gene>
<evidence type="ECO:0000313" key="5">
    <source>
        <dbReference type="EMBL" id="OQD42185.1"/>
    </source>
</evidence>
<evidence type="ECO:0000256" key="1">
    <source>
        <dbReference type="ARBA" id="ARBA00004442"/>
    </source>
</evidence>
<reference evidence="5 6" key="1">
    <citation type="submission" date="2016-12" db="EMBL/GenBank/DDBJ databases">
        <authorList>
            <person name="Song W.-J."/>
            <person name="Kurnit D.M."/>
        </authorList>
    </citation>
    <scope>NUCLEOTIDE SEQUENCE [LARGE SCALE GENOMIC DNA]</scope>
    <source>
        <strain evidence="5 6">HSG9</strain>
    </source>
</reference>
<protein>
    <submittedName>
        <fullName evidence="5">TonB-dependent receptor</fullName>
    </submittedName>
</protein>
<feature type="domain" description="TonB-dependent receptor plug" evidence="4">
    <location>
        <begin position="225"/>
        <end position="299"/>
    </location>
</feature>
<dbReference type="InterPro" id="IPR037066">
    <property type="entry name" value="Plug_dom_sf"/>
</dbReference>
<proteinExistence type="predicted"/>
<evidence type="ECO:0000256" key="3">
    <source>
        <dbReference type="ARBA" id="ARBA00023237"/>
    </source>
</evidence>